<dbReference type="InterPro" id="IPR006222">
    <property type="entry name" value="GCVT_N"/>
</dbReference>
<dbReference type="InterPro" id="IPR027266">
    <property type="entry name" value="TrmE/GcvT-like"/>
</dbReference>
<dbReference type="PANTHER" id="PTHR43757:SF2">
    <property type="entry name" value="AMINOMETHYLTRANSFERASE, MITOCHONDRIAL"/>
    <property type="match status" value="1"/>
</dbReference>
<dbReference type="SUPFAM" id="SSF103025">
    <property type="entry name" value="Folate-binding domain"/>
    <property type="match status" value="1"/>
</dbReference>
<comment type="caution">
    <text evidence="5">The sequence shown here is derived from an EMBL/GenBank/DDBJ whole genome shotgun (WGS) entry which is preliminary data.</text>
</comment>
<feature type="region of interest" description="Disordered" evidence="2">
    <location>
        <begin position="1"/>
        <end position="20"/>
    </location>
</feature>
<evidence type="ECO:0000256" key="1">
    <source>
        <dbReference type="PIRSR" id="PIRSR006487-1"/>
    </source>
</evidence>
<dbReference type="SUPFAM" id="SSF101790">
    <property type="entry name" value="Aminomethyltransferase beta-barrel domain"/>
    <property type="match status" value="1"/>
</dbReference>
<dbReference type="Pfam" id="PF01571">
    <property type="entry name" value="GCV_T"/>
    <property type="match status" value="1"/>
</dbReference>
<dbReference type="Proteomes" id="UP000245293">
    <property type="component" value="Unassembled WGS sequence"/>
</dbReference>
<dbReference type="GO" id="GO:0005829">
    <property type="term" value="C:cytosol"/>
    <property type="evidence" value="ECO:0007669"/>
    <property type="project" value="TreeGrafter"/>
</dbReference>
<gene>
    <name evidence="5" type="ORF">DFK10_05790</name>
</gene>
<dbReference type="AlphaFoldDB" id="A0A2V1P8N4"/>
<name>A0A2V1P8N4_9RHOB</name>
<proteinExistence type="predicted"/>
<feature type="compositionally biased region" description="Gly residues" evidence="2">
    <location>
        <begin position="410"/>
        <end position="419"/>
    </location>
</feature>
<feature type="compositionally biased region" description="Polar residues" evidence="2">
    <location>
        <begin position="1"/>
        <end position="15"/>
    </location>
</feature>
<dbReference type="PIRSF" id="PIRSF006487">
    <property type="entry name" value="GcvT"/>
    <property type="match status" value="1"/>
</dbReference>
<dbReference type="InterPro" id="IPR028896">
    <property type="entry name" value="GcvT/YgfZ/DmdA"/>
</dbReference>
<dbReference type="Pfam" id="PF08669">
    <property type="entry name" value="GCV_T_C"/>
    <property type="match status" value="1"/>
</dbReference>
<sequence length="419" mass="46220">MQPVSSRTVPHNPRQSGAPRVDMLISTRVRKSPFWHKSVEHGVRAASIYNRMYHPRLYFSQEEGGVLGEYEHLTRHVTLWNVAVERQIRIKGPDATGFVDYLVTRSMTGDKELAPGKARYVVLCNRHGGIVNDPVLLRLAEDEYWMSISDSDVALWAQGVNVEGRFDVEVGELDVAPVQLQGPDSAAVLKDAGVETVDEMKFFNLLETTLFGCDVVISKTGFSGEEGFEIYLRNATRDADALWDGLVAVGEPYFLRVIAPNHISRIEAGILSYGQDMDLETSPFEVGLDWQVDLDKPDFIGKAALQRIATRGVERKLIGLVFGGRRVDWYNADFWPVLDADSQEPIGHVTSAFYSPGLGANIAFARVPADRAEPGQPLLVKEPASVEPVSAETRATPFSMPRRGLNRPVGMGGVPGAET</sequence>
<protein>
    <submittedName>
        <fullName evidence="5">Glycine cleavage system protein T</fullName>
    </submittedName>
</protein>
<evidence type="ECO:0000256" key="2">
    <source>
        <dbReference type="SAM" id="MobiDB-lite"/>
    </source>
</evidence>
<dbReference type="Gene3D" id="3.30.1360.120">
    <property type="entry name" value="Probable tRNA modification gtpase trme, domain 1"/>
    <property type="match status" value="1"/>
</dbReference>
<evidence type="ECO:0000313" key="5">
    <source>
        <dbReference type="EMBL" id="PWG17727.1"/>
    </source>
</evidence>
<dbReference type="InterPro" id="IPR029043">
    <property type="entry name" value="GcvT/YgfZ_C"/>
</dbReference>
<dbReference type="PANTHER" id="PTHR43757">
    <property type="entry name" value="AMINOMETHYLTRANSFERASE"/>
    <property type="match status" value="1"/>
</dbReference>
<dbReference type="OrthoDB" id="9772660at2"/>
<evidence type="ECO:0000259" key="4">
    <source>
        <dbReference type="Pfam" id="PF08669"/>
    </source>
</evidence>
<feature type="region of interest" description="Disordered" evidence="2">
    <location>
        <begin position="398"/>
        <end position="419"/>
    </location>
</feature>
<feature type="binding site" evidence="1">
    <location>
        <position position="229"/>
    </location>
    <ligand>
        <name>substrate</name>
    </ligand>
</feature>
<evidence type="ECO:0000313" key="6">
    <source>
        <dbReference type="Proteomes" id="UP000245293"/>
    </source>
</evidence>
<dbReference type="InterPro" id="IPR013977">
    <property type="entry name" value="GcvT_C"/>
</dbReference>
<feature type="domain" description="GCVT N-terminal" evidence="3">
    <location>
        <begin position="39"/>
        <end position="296"/>
    </location>
</feature>
<accession>A0A2V1P8N4</accession>
<organism evidence="5 6">
    <name type="scientific">Salibaculum griseiflavum</name>
    <dbReference type="NCBI Taxonomy" id="1914409"/>
    <lineage>
        <taxon>Bacteria</taxon>
        <taxon>Pseudomonadati</taxon>
        <taxon>Pseudomonadota</taxon>
        <taxon>Alphaproteobacteria</taxon>
        <taxon>Rhodobacterales</taxon>
        <taxon>Roseobacteraceae</taxon>
        <taxon>Salibaculum</taxon>
    </lineage>
</organism>
<keyword evidence="6" id="KW-1185">Reference proteome</keyword>
<evidence type="ECO:0000259" key="3">
    <source>
        <dbReference type="Pfam" id="PF01571"/>
    </source>
</evidence>
<dbReference type="EMBL" id="QETF01000004">
    <property type="protein sequence ID" value="PWG17727.1"/>
    <property type="molecule type" value="Genomic_DNA"/>
</dbReference>
<reference evidence="6" key="1">
    <citation type="submission" date="2018-05" db="EMBL/GenBank/DDBJ databases">
        <authorList>
            <person name="Du Z."/>
            <person name="Wang X."/>
        </authorList>
    </citation>
    <scope>NUCLEOTIDE SEQUENCE [LARGE SCALE GENOMIC DNA]</scope>
    <source>
        <strain evidence="6">WDS4C29</strain>
    </source>
</reference>
<feature type="domain" description="Aminomethyltransferase C-terminal" evidence="4">
    <location>
        <begin position="315"/>
        <end position="398"/>
    </location>
</feature>